<feature type="compositionally biased region" description="Polar residues" evidence="1">
    <location>
        <begin position="24"/>
        <end position="39"/>
    </location>
</feature>
<keyword evidence="3" id="KW-1185">Reference proteome</keyword>
<accession>A0ABD0J2X1</accession>
<evidence type="ECO:0000313" key="2">
    <source>
        <dbReference type="EMBL" id="KAK7453911.1"/>
    </source>
</evidence>
<comment type="caution">
    <text evidence="2">The sequence shown here is derived from an EMBL/GenBank/DDBJ whole genome shotgun (WGS) entry which is preliminary data.</text>
</comment>
<dbReference type="Proteomes" id="UP001519460">
    <property type="component" value="Unassembled WGS sequence"/>
</dbReference>
<name>A0ABD0J2X1_9CAEN</name>
<feature type="region of interest" description="Disordered" evidence="1">
    <location>
        <begin position="1"/>
        <end position="59"/>
    </location>
</feature>
<proteinExistence type="predicted"/>
<gene>
    <name evidence="2" type="ORF">BaRGS_00039617</name>
</gene>
<organism evidence="2 3">
    <name type="scientific">Batillaria attramentaria</name>
    <dbReference type="NCBI Taxonomy" id="370345"/>
    <lineage>
        <taxon>Eukaryota</taxon>
        <taxon>Metazoa</taxon>
        <taxon>Spiralia</taxon>
        <taxon>Lophotrochozoa</taxon>
        <taxon>Mollusca</taxon>
        <taxon>Gastropoda</taxon>
        <taxon>Caenogastropoda</taxon>
        <taxon>Sorbeoconcha</taxon>
        <taxon>Cerithioidea</taxon>
        <taxon>Batillariidae</taxon>
        <taxon>Batillaria</taxon>
    </lineage>
</organism>
<sequence>MGTDDGHGGTFTPHQNPIAAPESYSRTKTLATDVGSSSPLLKPDASVQSTEGGGKTGLNTTRNALVEKDQICSVPFAQACVSNSLISWPSGKRCAEHPNRLAAPLIRLTAWWRSLFIRSHLEIAAMLRKSSRGERSDWRKGFFINLSSPLVVLTQSTESQRRREIGRDLK</sequence>
<dbReference type="EMBL" id="JACVVK020000707">
    <property type="protein sequence ID" value="KAK7453911.1"/>
    <property type="molecule type" value="Genomic_DNA"/>
</dbReference>
<dbReference type="AlphaFoldDB" id="A0ABD0J2X1"/>
<evidence type="ECO:0000313" key="3">
    <source>
        <dbReference type="Proteomes" id="UP001519460"/>
    </source>
</evidence>
<reference evidence="2 3" key="1">
    <citation type="journal article" date="2023" name="Sci. Data">
        <title>Genome assembly of the Korean intertidal mud-creeper Batillaria attramentaria.</title>
        <authorList>
            <person name="Patra A.K."/>
            <person name="Ho P.T."/>
            <person name="Jun S."/>
            <person name="Lee S.J."/>
            <person name="Kim Y."/>
            <person name="Won Y.J."/>
        </authorList>
    </citation>
    <scope>NUCLEOTIDE SEQUENCE [LARGE SCALE GENOMIC DNA]</scope>
    <source>
        <strain evidence="2">Wonlab-2016</strain>
    </source>
</reference>
<evidence type="ECO:0000256" key="1">
    <source>
        <dbReference type="SAM" id="MobiDB-lite"/>
    </source>
</evidence>
<protein>
    <submittedName>
        <fullName evidence="2">Uncharacterized protein</fullName>
    </submittedName>
</protein>